<evidence type="ECO:0000256" key="1">
    <source>
        <dbReference type="ARBA" id="ARBA00005696"/>
    </source>
</evidence>
<keyword evidence="4" id="KW-0833">Ubl conjugation pathway</keyword>
<evidence type="ECO:0000256" key="5">
    <source>
        <dbReference type="ARBA" id="ARBA00023006"/>
    </source>
</evidence>
<dbReference type="GO" id="GO:0000045">
    <property type="term" value="P:autophagosome assembly"/>
    <property type="evidence" value="ECO:0007669"/>
    <property type="project" value="TreeGrafter"/>
</dbReference>
<comment type="caution">
    <text evidence="7">The sequence shown here is derived from an EMBL/GenBank/DDBJ whole genome shotgun (WGS) entry which is preliminary data.</text>
</comment>
<evidence type="ECO:0000256" key="6">
    <source>
        <dbReference type="ARBA" id="ARBA00029833"/>
    </source>
</evidence>
<gene>
    <name evidence="7" type="ORF">KP509_22G067900</name>
</gene>
<keyword evidence="8" id="KW-1185">Reference proteome</keyword>
<dbReference type="GO" id="GO:0061651">
    <property type="term" value="F:Atg12 conjugating enzyme activity"/>
    <property type="evidence" value="ECO:0007669"/>
    <property type="project" value="TreeGrafter"/>
</dbReference>
<sequence length="229" mass="26419">MDGTLSREDFRSSCCLLANLWRSSCPNIPQWRWHESVSCSFTGEGYLVLEDWPIEAPFQVERTQPSAYDVSCQGAVDEDEDIATFCCAEYEVHFYTYHIIYNDMYKVPKLLLKGRYSDGQPIELKDILQLLPAGLSNDIAKWTFLTYEEHPYMHMPWLALHPCGTSELMKMVYCGSLIGCQDGYDSSTPVTQFYILSWLSFVSQIIALKLPREFSQFFEPIKKTCAHKI</sequence>
<reference evidence="7" key="1">
    <citation type="submission" date="2021-08" db="EMBL/GenBank/DDBJ databases">
        <title>WGS assembly of Ceratopteris richardii.</title>
        <authorList>
            <person name="Marchant D.B."/>
            <person name="Chen G."/>
            <person name="Jenkins J."/>
            <person name="Shu S."/>
            <person name="Leebens-Mack J."/>
            <person name="Grimwood J."/>
            <person name="Schmutz J."/>
            <person name="Soltis P."/>
            <person name="Soltis D."/>
            <person name="Chen Z.-H."/>
        </authorList>
    </citation>
    <scope>NUCLEOTIDE SEQUENCE</scope>
    <source>
        <strain evidence="7">Whitten #5841</strain>
        <tissue evidence="7">Leaf</tissue>
    </source>
</reference>
<organism evidence="7 8">
    <name type="scientific">Ceratopteris richardii</name>
    <name type="common">Triangle waterfern</name>
    <dbReference type="NCBI Taxonomy" id="49495"/>
    <lineage>
        <taxon>Eukaryota</taxon>
        <taxon>Viridiplantae</taxon>
        <taxon>Streptophyta</taxon>
        <taxon>Embryophyta</taxon>
        <taxon>Tracheophyta</taxon>
        <taxon>Polypodiopsida</taxon>
        <taxon>Polypodiidae</taxon>
        <taxon>Polypodiales</taxon>
        <taxon>Pteridineae</taxon>
        <taxon>Pteridaceae</taxon>
        <taxon>Parkerioideae</taxon>
        <taxon>Ceratopteris</taxon>
    </lineage>
</organism>
<keyword evidence="5" id="KW-0072">Autophagy</keyword>
<comment type="similarity">
    <text evidence="1">Belongs to the ATG10 family.</text>
</comment>
<dbReference type="GO" id="GO:0005829">
    <property type="term" value="C:cytosol"/>
    <property type="evidence" value="ECO:0007669"/>
    <property type="project" value="TreeGrafter"/>
</dbReference>
<evidence type="ECO:0000313" key="8">
    <source>
        <dbReference type="Proteomes" id="UP000825935"/>
    </source>
</evidence>
<dbReference type="Gene3D" id="3.30.1460.50">
    <property type="match status" value="1"/>
</dbReference>
<dbReference type="EMBL" id="CM035427">
    <property type="protein sequence ID" value="KAH7307599.1"/>
    <property type="molecule type" value="Genomic_DNA"/>
</dbReference>
<dbReference type="OrthoDB" id="4089664at2759"/>
<dbReference type="InterPro" id="IPR007135">
    <property type="entry name" value="Atg3/Atg10"/>
</dbReference>
<protein>
    <recommendedName>
        <fullName evidence="2">Ubiquitin-like-conjugating enzyme ATG10</fullName>
    </recommendedName>
    <alternativeName>
        <fullName evidence="6">Autophagy-related protein 10</fullName>
    </alternativeName>
</protein>
<keyword evidence="3" id="KW-0808">Transferase</keyword>
<evidence type="ECO:0000256" key="3">
    <source>
        <dbReference type="ARBA" id="ARBA00022679"/>
    </source>
</evidence>
<dbReference type="PANTHER" id="PTHR14957">
    <property type="entry name" value="UBIQUITIN-LIKE-CONJUGATING ENZYME ATG10"/>
    <property type="match status" value="1"/>
</dbReference>
<evidence type="ECO:0000313" key="7">
    <source>
        <dbReference type="EMBL" id="KAH7307599.1"/>
    </source>
</evidence>
<evidence type="ECO:0000256" key="4">
    <source>
        <dbReference type="ARBA" id="ARBA00022786"/>
    </source>
</evidence>
<dbReference type="Proteomes" id="UP000825935">
    <property type="component" value="Chromosome 22"/>
</dbReference>
<dbReference type="GO" id="GO:0032446">
    <property type="term" value="P:protein modification by small protein conjugation"/>
    <property type="evidence" value="ECO:0007669"/>
    <property type="project" value="TreeGrafter"/>
</dbReference>
<dbReference type="OMA" id="HIVFHTI"/>
<dbReference type="AlphaFoldDB" id="A0A8T2S9A1"/>
<dbReference type="GO" id="GO:0000422">
    <property type="term" value="P:autophagy of mitochondrion"/>
    <property type="evidence" value="ECO:0007669"/>
    <property type="project" value="TreeGrafter"/>
</dbReference>
<proteinExistence type="inferred from homology"/>
<dbReference type="PANTHER" id="PTHR14957:SF1">
    <property type="entry name" value="UBIQUITIN-LIKE-CONJUGATING ENZYME ATG10"/>
    <property type="match status" value="1"/>
</dbReference>
<dbReference type="Pfam" id="PF03987">
    <property type="entry name" value="Autophagy_act_C"/>
    <property type="match status" value="1"/>
</dbReference>
<accession>A0A8T2S9A1</accession>
<evidence type="ECO:0000256" key="2">
    <source>
        <dbReference type="ARBA" id="ARBA00021099"/>
    </source>
</evidence>
<name>A0A8T2S9A1_CERRI</name>